<name>A0AA88CPQ7_FICCA</name>
<protein>
    <submittedName>
        <fullName evidence="1">Uncharacterized protein</fullName>
    </submittedName>
</protein>
<proteinExistence type="predicted"/>
<keyword evidence="2" id="KW-1185">Reference proteome</keyword>
<sequence length="64" mass="6954">MCFKIECQKCKKFTWGGCGKHLDTLYKSIETGKHCECRSWPGVVKPTAQAGSAAKQTSAATTSK</sequence>
<dbReference type="Proteomes" id="UP001187192">
    <property type="component" value="Unassembled WGS sequence"/>
</dbReference>
<reference evidence="1" key="1">
    <citation type="submission" date="2023-07" db="EMBL/GenBank/DDBJ databases">
        <title>draft genome sequence of fig (Ficus carica).</title>
        <authorList>
            <person name="Takahashi T."/>
            <person name="Nishimura K."/>
        </authorList>
    </citation>
    <scope>NUCLEOTIDE SEQUENCE</scope>
</reference>
<dbReference type="Gramene" id="FCD_00023697-RA">
    <property type="protein sequence ID" value="FCD_00023697-RA:cds"/>
    <property type="gene ID" value="FCD_00023697"/>
</dbReference>
<gene>
    <name evidence="1" type="ORF">TIFTF001_002573</name>
</gene>
<organism evidence="1 2">
    <name type="scientific">Ficus carica</name>
    <name type="common">Common fig</name>
    <dbReference type="NCBI Taxonomy" id="3494"/>
    <lineage>
        <taxon>Eukaryota</taxon>
        <taxon>Viridiplantae</taxon>
        <taxon>Streptophyta</taxon>
        <taxon>Embryophyta</taxon>
        <taxon>Tracheophyta</taxon>
        <taxon>Spermatophyta</taxon>
        <taxon>Magnoliopsida</taxon>
        <taxon>eudicotyledons</taxon>
        <taxon>Gunneridae</taxon>
        <taxon>Pentapetalae</taxon>
        <taxon>rosids</taxon>
        <taxon>fabids</taxon>
        <taxon>Rosales</taxon>
        <taxon>Moraceae</taxon>
        <taxon>Ficeae</taxon>
        <taxon>Ficus</taxon>
    </lineage>
</organism>
<evidence type="ECO:0000313" key="2">
    <source>
        <dbReference type="Proteomes" id="UP001187192"/>
    </source>
</evidence>
<evidence type="ECO:0000313" key="1">
    <source>
        <dbReference type="EMBL" id="GMN29798.1"/>
    </source>
</evidence>
<dbReference type="AlphaFoldDB" id="A0AA88CPQ7"/>
<dbReference type="EMBL" id="BTGU01000002">
    <property type="protein sequence ID" value="GMN29798.1"/>
    <property type="molecule type" value="Genomic_DNA"/>
</dbReference>
<accession>A0AA88CPQ7</accession>
<dbReference type="PANTHER" id="PTHR34724">
    <property type="entry name" value="OS12G0596101 PROTEIN"/>
    <property type="match status" value="1"/>
</dbReference>
<dbReference type="PANTHER" id="PTHR34724:SF2">
    <property type="entry name" value="OS12G0596101 PROTEIN"/>
    <property type="match status" value="1"/>
</dbReference>
<comment type="caution">
    <text evidence="1">The sequence shown here is derived from an EMBL/GenBank/DDBJ whole genome shotgun (WGS) entry which is preliminary data.</text>
</comment>